<dbReference type="OrthoDB" id="7933078at2759"/>
<keyword evidence="7" id="KW-1185">Reference proteome</keyword>
<keyword evidence="4 5" id="KW-0472">Membrane</keyword>
<feature type="transmembrane region" description="Helical" evidence="5">
    <location>
        <begin position="119"/>
        <end position="140"/>
    </location>
</feature>
<evidence type="ECO:0008006" key="8">
    <source>
        <dbReference type="Google" id="ProtNLM"/>
    </source>
</evidence>
<dbReference type="InterPro" id="IPR006214">
    <property type="entry name" value="Bax_inhibitor_1-related"/>
</dbReference>
<evidence type="ECO:0000313" key="6">
    <source>
        <dbReference type="EMBL" id="TVU41728.1"/>
    </source>
</evidence>
<evidence type="ECO:0000256" key="2">
    <source>
        <dbReference type="ARBA" id="ARBA00022692"/>
    </source>
</evidence>
<evidence type="ECO:0000256" key="3">
    <source>
        <dbReference type="ARBA" id="ARBA00022989"/>
    </source>
</evidence>
<keyword evidence="3 5" id="KW-1133">Transmembrane helix</keyword>
<proteinExistence type="inferred from homology"/>
<dbReference type="Pfam" id="PF01027">
    <property type="entry name" value="Bax1-I"/>
    <property type="match status" value="1"/>
</dbReference>
<dbReference type="PANTHER" id="PTHR23291">
    <property type="entry name" value="BAX INHIBITOR-RELATED"/>
    <property type="match status" value="1"/>
</dbReference>
<evidence type="ECO:0000256" key="1">
    <source>
        <dbReference type="ARBA" id="ARBA00004141"/>
    </source>
</evidence>
<feature type="transmembrane region" description="Helical" evidence="5">
    <location>
        <begin position="237"/>
        <end position="259"/>
    </location>
</feature>
<feature type="transmembrane region" description="Helical" evidence="5">
    <location>
        <begin position="44"/>
        <end position="65"/>
    </location>
</feature>
<reference evidence="6 7" key="1">
    <citation type="journal article" date="2019" name="Sci. Rep.">
        <title>A high-quality genome of Eragrostis curvula grass provides insights into Poaceae evolution and supports new strategies to enhance forage quality.</title>
        <authorList>
            <person name="Carballo J."/>
            <person name="Santos B.A.C.M."/>
            <person name="Zappacosta D."/>
            <person name="Garbus I."/>
            <person name="Selva J.P."/>
            <person name="Gallo C.A."/>
            <person name="Diaz A."/>
            <person name="Albertini E."/>
            <person name="Caccamo M."/>
            <person name="Echenique V."/>
        </authorList>
    </citation>
    <scope>NUCLEOTIDE SEQUENCE [LARGE SCALE GENOMIC DNA]</scope>
    <source>
        <strain evidence="7">cv. Victoria</strain>
        <tissue evidence="6">Leaf</tissue>
    </source>
</reference>
<feature type="transmembrane region" description="Helical" evidence="5">
    <location>
        <begin position="175"/>
        <end position="195"/>
    </location>
</feature>
<comment type="subcellular location">
    <subcellularLocation>
        <location evidence="1">Membrane</location>
        <topology evidence="1">Multi-pass membrane protein</topology>
    </subcellularLocation>
</comment>
<dbReference type="EMBL" id="RWGY01000007">
    <property type="protein sequence ID" value="TVU41728.1"/>
    <property type="molecule type" value="Genomic_DNA"/>
</dbReference>
<keyword evidence="2 5" id="KW-0812">Transmembrane</keyword>
<organism evidence="6 7">
    <name type="scientific">Eragrostis curvula</name>
    <name type="common">weeping love grass</name>
    <dbReference type="NCBI Taxonomy" id="38414"/>
    <lineage>
        <taxon>Eukaryota</taxon>
        <taxon>Viridiplantae</taxon>
        <taxon>Streptophyta</taxon>
        <taxon>Embryophyta</taxon>
        <taxon>Tracheophyta</taxon>
        <taxon>Spermatophyta</taxon>
        <taxon>Magnoliopsida</taxon>
        <taxon>Liliopsida</taxon>
        <taxon>Poales</taxon>
        <taxon>Poaceae</taxon>
        <taxon>PACMAD clade</taxon>
        <taxon>Chloridoideae</taxon>
        <taxon>Eragrostideae</taxon>
        <taxon>Eragrostidinae</taxon>
        <taxon>Eragrostis</taxon>
    </lineage>
</organism>
<name>A0A5J9W0T3_9POAL</name>
<feature type="non-terminal residue" evidence="6">
    <location>
        <position position="1"/>
    </location>
</feature>
<comment type="similarity">
    <text evidence="5">Belongs to the BI1 family.</text>
</comment>
<evidence type="ECO:0000256" key="4">
    <source>
        <dbReference type="ARBA" id="ARBA00023136"/>
    </source>
</evidence>
<dbReference type="Proteomes" id="UP000324897">
    <property type="component" value="Chromosome 4"/>
</dbReference>
<dbReference type="Gramene" id="TVU41728">
    <property type="protein sequence ID" value="TVU41728"/>
    <property type="gene ID" value="EJB05_15273"/>
</dbReference>
<evidence type="ECO:0000313" key="7">
    <source>
        <dbReference type="Proteomes" id="UP000324897"/>
    </source>
</evidence>
<feature type="transmembrane region" description="Helical" evidence="5">
    <location>
        <begin position="147"/>
        <end position="169"/>
    </location>
</feature>
<dbReference type="AlphaFoldDB" id="A0A5J9W0T3"/>
<dbReference type="GO" id="GO:0016020">
    <property type="term" value="C:membrane"/>
    <property type="evidence" value="ECO:0007669"/>
    <property type="project" value="UniProtKB-SubCell"/>
</dbReference>
<protein>
    <recommendedName>
        <fullName evidence="8">BI1-like protein</fullName>
    </recommendedName>
</protein>
<evidence type="ECO:0000256" key="5">
    <source>
        <dbReference type="RuleBase" id="RU004379"/>
    </source>
</evidence>
<sequence>MGKGNHHHYDVESGGFPPAAGAGAGPCPYMIESPQLRWAFIRKVYVIVAMQMLTTVAVAAAVYFVPAIRRFFAARTPAALAAFVLIIVAPLIGEQSRAEQSSGSSMMFPMLFLRKRHPINMFLLALFTVCMSFSVGLGCLSAKGIIIIEAASLTFVVVFGLTLYTFWAAKRGHDFSFLGPFLVAATLILMLYGLVQFLLPMGKVATTVYGCVAALVFSGFIIYDTDNLIKRHSYDEYVTAAISLYLDIINIFMSIVTCLSSSDS</sequence>
<feature type="transmembrane region" description="Helical" evidence="5">
    <location>
        <begin position="72"/>
        <end position="92"/>
    </location>
</feature>
<gene>
    <name evidence="6" type="ORF">EJB05_15273</name>
</gene>
<accession>A0A5J9W0T3</accession>
<feature type="transmembrane region" description="Helical" evidence="5">
    <location>
        <begin position="207"/>
        <end position="225"/>
    </location>
</feature>
<dbReference type="PANTHER" id="PTHR23291:SF40">
    <property type="entry name" value="OS07G0177200 PROTEIN"/>
    <property type="match status" value="1"/>
</dbReference>
<comment type="caution">
    <text evidence="6">The sequence shown here is derived from an EMBL/GenBank/DDBJ whole genome shotgun (WGS) entry which is preliminary data.</text>
</comment>